<dbReference type="Pfam" id="PF02171">
    <property type="entry name" value="Piwi"/>
    <property type="match status" value="1"/>
</dbReference>
<dbReference type="InterPro" id="IPR012337">
    <property type="entry name" value="RNaseH-like_sf"/>
</dbReference>
<evidence type="ECO:0000313" key="2">
    <source>
        <dbReference type="EMBL" id="CAD7661912.1"/>
    </source>
</evidence>
<feature type="domain" description="Piwi" evidence="1">
    <location>
        <begin position="1"/>
        <end position="169"/>
    </location>
</feature>
<dbReference type="Proteomes" id="UP000728032">
    <property type="component" value="Unassembled WGS sequence"/>
</dbReference>
<dbReference type="EMBL" id="CAJPVJ010025522">
    <property type="protein sequence ID" value="CAG2179048.1"/>
    <property type="molecule type" value="Genomic_DNA"/>
</dbReference>
<reference evidence="2" key="1">
    <citation type="submission" date="2020-11" db="EMBL/GenBank/DDBJ databases">
        <authorList>
            <person name="Tran Van P."/>
        </authorList>
    </citation>
    <scope>NUCLEOTIDE SEQUENCE</scope>
</reference>
<dbReference type="AlphaFoldDB" id="A0A7R9ML94"/>
<dbReference type="GO" id="GO:0003676">
    <property type="term" value="F:nucleic acid binding"/>
    <property type="evidence" value="ECO:0007669"/>
    <property type="project" value="InterPro"/>
</dbReference>
<dbReference type="SMART" id="SM00950">
    <property type="entry name" value="Piwi"/>
    <property type="match status" value="1"/>
</dbReference>
<dbReference type="PROSITE" id="PS50822">
    <property type="entry name" value="PIWI"/>
    <property type="match status" value="1"/>
</dbReference>
<dbReference type="InterPro" id="IPR036397">
    <property type="entry name" value="RNaseH_sf"/>
</dbReference>
<sequence>MLAKFYEVNKSLPQRIFVYRDGVSDGQLGTVKDYEVVQLLNALQDFGAAYNNYVPQVSYIVVQKRINAKLLMKRGAELDNPPPGSVVDHSITRNNYYDFYLISQYVTQGTVTPTHYIVVHDTNAMPPDRMQKIAYKMTHLYYNWFGTIRVPAPCQYAHKAANMVGQVIKKSPAEVLADKLYFL</sequence>
<evidence type="ECO:0000259" key="1">
    <source>
        <dbReference type="PROSITE" id="PS50822"/>
    </source>
</evidence>
<accession>A0A7R9ML94</accession>
<dbReference type="InterPro" id="IPR003165">
    <property type="entry name" value="Piwi"/>
</dbReference>
<name>A0A7R9ML94_9ACAR</name>
<dbReference type="OrthoDB" id="445936at2759"/>
<proteinExistence type="predicted"/>
<gene>
    <name evidence="2" type="ORF">ONB1V03_LOCUS18472</name>
</gene>
<evidence type="ECO:0000313" key="3">
    <source>
        <dbReference type="Proteomes" id="UP000728032"/>
    </source>
</evidence>
<dbReference type="EMBL" id="OC940347">
    <property type="protein sequence ID" value="CAD7661912.1"/>
    <property type="molecule type" value="Genomic_DNA"/>
</dbReference>
<protein>
    <recommendedName>
        <fullName evidence="1">Piwi domain-containing protein</fullName>
    </recommendedName>
</protein>
<keyword evidence="3" id="KW-1185">Reference proteome</keyword>
<dbReference type="PANTHER" id="PTHR22891">
    <property type="entry name" value="EUKARYOTIC TRANSLATION INITIATION FACTOR 2C"/>
    <property type="match status" value="1"/>
</dbReference>
<organism evidence="2">
    <name type="scientific">Oppiella nova</name>
    <dbReference type="NCBI Taxonomy" id="334625"/>
    <lineage>
        <taxon>Eukaryota</taxon>
        <taxon>Metazoa</taxon>
        <taxon>Ecdysozoa</taxon>
        <taxon>Arthropoda</taxon>
        <taxon>Chelicerata</taxon>
        <taxon>Arachnida</taxon>
        <taxon>Acari</taxon>
        <taxon>Acariformes</taxon>
        <taxon>Sarcoptiformes</taxon>
        <taxon>Oribatida</taxon>
        <taxon>Brachypylina</taxon>
        <taxon>Oppioidea</taxon>
        <taxon>Oppiidae</taxon>
        <taxon>Oppiella</taxon>
    </lineage>
</organism>
<dbReference type="SUPFAM" id="SSF53098">
    <property type="entry name" value="Ribonuclease H-like"/>
    <property type="match status" value="1"/>
</dbReference>
<dbReference type="Gene3D" id="3.30.420.10">
    <property type="entry name" value="Ribonuclease H-like superfamily/Ribonuclease H"/>
    <property type="match status" value="1"/>
</dbReference>